<feature type="domain" description="XdhC Rossmann" evidence="2">
    <location>
        <begin position="189"/>
        <end position="327"/>
    </location>
</feature>
<evidence type="ECO:0000313" key="4">
    <source>
        <dbReference type="Proteomes" id="UP000320055"/>
    </source>
</evidence>
<dbReference type="Gene3D" id="3.40.50.720">
    <property type="entry name" value="NAD(P)-binding Rossmann-like Domain"/>
    <property type="match status" value="1"/>
</dbReference>
<keyword evidence="4" id="KW-1185">Reference proteome</keyword>
<protein>
    <submittedName>
        <fullName evidence="3">Xanthine and CO dehydrogenases maturation factor, XdhC/CoxF family</fullName>
    </submittedName>
</protein>
<dbReference type="Pfam" id="PF02625">
    <property type="entry name" value="XdhC_CoxI"/>
    <property type="match status" value="1"/>
</dbReference>
<proteinExistence type="predicted"/>
<sequence length="359" mass="39117">MTSDRIFYQQLKHRLELETVVLATIVKVLGSAPREIGAKMAICQDGSIIGTIGGGAGEAKVITQALKVLKTGEKQLVEIDLTGTPGKDIQGVCGGKVQVWLEKWSSSAIALIEEILELLKTGQSVKLVTPFTQDVPPYLMRYPDSPQKITNSLYFSATSVKTNSRSPLTFTPSASCDRFVETIEPQPILLIIGGGHVAVSISQIANFAGFQIVVQDDRPEFITPQRFPQALFLSQSITETLNTLTTHSLLYVALVTRGYPQDIEALKALLQYPISYQYIGAIGSQKRIRMIKQAIPIARLPNFYAPIGLDIGALTPEEIAISICGELIKVRRGGTGLSLGERMQQCQTPSKVHLSHISV</sequence>
<accession>A0A563VLP4</accession>
<feature type="domain" description="XdhC- CoxI" evidence="1">
    <location>
        <begin position="18"/>
        <end position="79"/>
    </location>
</feature>
<dbReference type="InterPro" id="IPR027051">
    <property type="entry name" value="XdhC_Rossmann_dom"/>
</dbReference>
<evidence type="ECO:0000313" key="3">
    <source>
        <dbReference type="EMBL" id="VEP12277.1"/>
    </source>
</evidence>
<dbReference type="PANTHER" id="PTHR30388:SF6">
    <property type="entry name" value="XANTHINE DEHYDROGENASE SUBUNIT A-RELATED"/>
    <property type="match status" value="1"/>
</dbReference>
<dbReference type="InterPro" id="IPR003777">
    <property type="entry name" value="XdhC_CoxI"/>
</dbReference>
<dbReference type="RefSeq" id="WP_144870173.1">
    <property type="nucleotide sequence ID" value="NZ_LR213892.1"/>
</dbReference>
<dbReference type="Pfam" id="PF13478">
    <property type="entry name" value="XdhC_C"/>
    <property type="match status" value="1"/>
</dbReference>
<dbReference type="Proteomes" id="UP000320055">
    <property type="component" value="Unassembled WGS sequence"/>
</dbReference>
<organism evidence="3 4">
    <name type="scientific">Hyella patelloides LEGE 07179</name>
    <dbReference type="NCBI Taxonomy" id="945734"/>
    <lineage>
        <taxon>Bacteria</taxon>
        <taxon>Bacillati</taxon>
        <taxon>Cyanobacteriota</taxon>
        <taxon>Cyanophyceae</taxon>
        <taxon>Pleurocapsales</taxon>
        <taxon>Hyellaceae</taxon>
        <taxon>Hyella</taxon>
    </lineage>
</organism>
<evidence type="ECO:0000259" key="1">
    <source>
        <dbReference type="Pfam" id="PF02625"/>
    </source>
</evidence>
<dbReference type="AlphaFoldDB" id="A0A563VLP4"/>
<reference evidence="3 4" key="1">
    <citation type="submission" date="2019-01" db="EMBL/GenBank/DDBJ databases">
        <authorList>
            <person name="Brito A."/>
        </authorList>
    </citation>
    <scope>NUCLEOTIDE SEQUENCE [LARGE SCALE GENOMIC DNA]</scope>
    <source>
        <strain evidence="3">1</strain>
    </source>
</reference>
<dbReference type="OrthoDB" id="9773039at2"/>
<dbReference type="EMBL" id="CAACVJ010000047">
    <property type="protein sequence ID" value="VEP12277.1"/>
    <property type="molecule type" value="Genomic_DNA"/>
</dbReference>
<name>A0A563VLP4_9CYAN</name>
<gene>
    <name evidence="3" type="ORF">H1P_1400005</name>
</gene>
<evidence type="ECO:0000259" key="2">
    <source>
        <dbReference type="Pfam" id="PF13478"/>
    </source>
</evidence>
<dbReference type="PANTHER" id="PTHR30388">
    <property type="entry name" value="ALDEHYDE OXIDOREDUCTASE MOLYBDENUM COFACTOR ASSEMBLY PROTEIN"/>
    <property type="match status" value="1"/>
</dbReference>
<dbReference type="InterPro" id="IPR052698">
    <property type="entry name" value="MoCofactor_Util/Proc"/>
</dbReference>